<evidence type="ECO:0000256" key="2">
    <source>
        <dbReference type="ARBA" id="ARBA00023125"/>
    </source>
</evidence>
<evidence type="ECO:0000313" key="6">
    <source>
        <dbReference type="EMBL" id="MFD0319392.1"/>
    </source>
</evidence>
<dbReference type="InterPro" id="IPR052359">
    <property type="entry name" value="HTH-type_reg/antitoxin"/>
</dbReference>
<feature type="region of interest" description="Disordered" evidence="4">
    <location>
        <begin position="1"/>
        <end position="23"/>
    </location>
</feature>
<keyword evidence="7" id="KW-1185">Reference proteome</keyword>
<feature type="compositionally biased region" description="Low complexity" evidence="4">
    <location>
        <begin position="129"/>
        <end position="139"/>
    </location>
</feature>
<evidence type="ECO:0000256" key="1">
    <source>
        <dbReference type="ARBA" id="ARBA00023015"/>
    </source>
</evidence>
<keyword evidence="1" id="KW-0805">Transcription regulation</keyword>
<dbReference type="NCBIfam" id="NF047542">
    <property type="entry name" value="telomere_Tap"/>
    <property type="match status" value="1"/>
</dbReference>
<dbReference type="PANTHER" id="PTHR36511">
    <property type="entry name" value="MERR FAMILY BACTERIAL REGULATORY PROTEIN"/>
    <property type="match status" value="1"/>
</dbReference>
<dbReference type="InterPro" id="IPR001387">
    <property type="entry name" value="Cro/C1-type_HTH"/>
</dbReference>
<dbReference type="InterPro" id="IPR010982">
    <property type="entry name" value="Lambda_DNA-bd_dom_sf"/>
</dbReference>
<evidence type="ECO:0000313" key="7">
    <source>
        <dbReference type="Proteomes" id="UP001597023"/>
    </source>
</evidence>
<feature type="region of interest" description="Disordered" evidence="4">
    <location>
        <begin position="129"/>
        <end position="154"/>
    </location>
</feature>
<dbReference type="RefSeq" id="WP_381617953.1">
    <property type="nucleotide sequence ID" value="NZ_JBHTEB010000001.1"/>
</dbReference>
<reference evidence="7" key="1">
    <citation type="journal article" date="2019" name="Int. J. Syst. Evol. Microbiol.">
        <title>The Global Catalogue of Microorganisms (GCM) 10K type strain sequencing project: providing services to taxonomists for standard genome sequencing and annotation.</title>
        <authorList>
            <consortium name="The Broad Institute Genomics Platform"/>
            <consortium name="The Broad Institute Genome Sequencing Center for Infectious Disease"/>
            <person name="Wu L."/>
            <person name="Ma J."/>
        </authorList>
    </citation>
    <scope>NUCLEOTIDE SEQUENCE [LARGE SCALE GENOMIC DNA]</scope>
    <source>
        <strain evidence="7">CGMCC 4.7400</strain>
    </source>
</reference>
<feature type="domain" description="HTH cro/C1-type" evidence="5">
    <location>
        <begin position="29"/>
        <end position="75"/>
    </location>
</feature>
<dbReference type="SUPFAM" id="SSF47413">
    <property type="entry name" value="lambda repressor-like DNA-binding domains"/>
    <property type="match status" value="1"/>
</dbReference>
<dbReference type="Gene3D" id="1.10.260.40">
    <property type="entry name" value="lambda repressor-like DNA-binding domains"/>
    <property type="match status" value="1"/>
</dbReference>
<keyword evidence="3" id="KW-0804">Transcription</keyword>
<dbReference type="Pfam" id="PF01381">
    <property type="entry name" value="HTH_3"/>
    <property type="match status" value="1"/>
</dbReference>
<dbReference type="PANTHER" id="PTHR36511:SF3">
    <property type="entry name" value="ANTITOXIN HIGA-2"/>
    <property type="match status" value="1"/>
</dbReference>
<comment type="caution">
    <text evidence="6">The sequence shown here is derived from an EMBL/GenBank/DDBJ whole genome shotgun (WGS) entry which is preliminary data.</text>
</comment>
<evidence type="ECO:0000256" key="4">
    <source>
        <dbReference type="SAM" id="MobiDB-lite"/>
    </source>
</evidence>
<protein>
    <submittedName>
        <fullName evidence="6">Telomere-associated protein Tap</fullName>
    </submittedName>
</protein>
<sequence>MASEEELFASVDALLNEEPQLPPPAERARLREAAGITQARLATALKTTTQSVKNWENGRSEPKSPRLDAYQRLLNGWAAKYPAPGAAPAASVAATAPAASAEPAAARVETPDAPQAPAVPAAVLARPAGTSRLASASRRPAAKKTAQPAADPRFPHGPLAVLDGDGCAYGVDGIVLDCPATTVVELVEWTLRESGLGAPRLNRYGKDSDPLIVLTAAAAVKLGLPERLEGHEQRRSLRLPEDHAVVKQVVKAKWRLTQRGFGPWARIYRKAQGRERQCVQLAILSWDALDERSWPGVSQMEPADIARVLGVYATRVITPRGSTAVSGLELMTALRPPTRAMRDEATGNWVPGHNPGSLGTEPMDPAPPEATAEHPVVVNSGWTGGFLNEEAYQWVRPVDLLTDEECTLPYAVGLDLNTAFLAAAARLVVGLSAPDHFHAPAFNPKIPGSWLVDLSHIEVDPRLPSPFTPDGTRPTGPAWYQTHTVAYAQELGYNVQPMEAYLRRETGAYLDPWHDRLKTAYVDTLADLGVTKDLTDAEFLAAMERHKDVDPALAAVLAAIKATIKGGIGKLRERPQGKRYKEGERWPALQRPTWRPDIRAAVISKARVNMHRKMRNMATMTGLYPLAVLSDCVVYPSPGDSPLDFLPYAASGKPQPGAFRLGPTPGLAKLEGVQSMLWAVDLMEQGLNPARHIKGGDAVLDEGE</sequence>
<dbReference type="CDD" id="cd00093">
    <property type="entry name" value="HTH_XRE"/>
    <property type="match status" value="1"/>
</dbReference>
<accession>A0ABW2WLJ5</accession>
<dbReference type="Proteomes" id="UP001597023">
    <property type="component" value="Unassembled WGS sequence"/>
</dbReference>
<gene>
    <name evidence="6" type="primary">tap</name>
    <name evidence="6" type="ORF">ACFQZ6_35330</name>
</gene>
<name>A0ABW2WLJ5_9ACTN</name>
<organism evidence="6 7">
    <name type="scientific">Streptomyces flavalbus</name>
    <dbReference type="NCBI Taxonomy" id="2665155"/>
    <lineage>
        <taxon>Bacteria</taxon>
        <taxon>Bacillati</taxon>
        <taxon>Actinomycetota</taxon>
        <taxon>Actinomycetes</taxon>
        <taxon>Kitasatosporales</taxon>
        <taxon>Streptomycetaceae</taxon>
        <taxon>Streptomyces</taxon>
    </lineage>
</organism>
<keyword evidence="2" id="KW-0238">DNA-binding</keyword>
<proteinExistence type="predicted"/>
<evidence type="ECO:0000259" key="5">
    <source>
        <dbReference type="PROSITE" id="PS50943"/>
    </source>
</evidence>
<evidence type="ECO:0000256" key="3">
    <source>
        <dbReference type="ARBA" id="ARBA00023163"/>
    </source>
</evidence>
<dbReference type="PROSITE" id="PS50943">
    <property type="entry name" value="HTH_CROC1"/>
    <property type="match status" value="1"/>
</dbReference>
<dbReference type="EMBL" id="JBHTEB010000001">
    <property type="protein sequence ID" value="MFD0319392.1"/>
    <property type="molecule type" value="Genomic_DNA"/>
</dbReference>